<organism evidence="1 2">
    <name type="scientific">Bodo saltans</name>
    <name type="common">Flagellated protozoan</name>
    <dbReference type="NCBI Taxonomy" id="75058"/>
    <lineage>
        <taxon>Eukaryota</taxon>
        <taxon>Discoba</taxon>
        <taxon>Euglenozoa</taxon>
        <taxon>Kinetoplastea</taxon>
        <taxon>Metakinetoplastina</taxon>
        <taxon>Eubodonida</taxon>
        <taxon>Bodonidae</taxon>
        <taxon>Bodo</taxon>
    </lineage>
</organism>
<protein>
    <submittedName>
        <fullName evidence="1">Uncharacterized protein</fullName>
    </submittedName>
</protein>
<dbReference type="AlphaFoldDB" id="A0A0S4JYI1"/>
<accession>A0A0S4JYI1</accession>
<sequence length="105" mass="11800">MGPGTSRSYFDIEAEKIQVQQRRPLLTIWSPLALHNNIDVGATRELCGMLAHKCDGCLRFSSRNRKVMAHFVPLHYCGEDNLSALDAEGQGSFSRWYILMMVLGA</sequence>
<evidence type="ECO:0000313" key="1">
    <source>
        <dbReference type="EMBL" id="CUG94415.1"/>
    </source>
</evidence>
<dbReference type="EMBL" id="CYKH01002245">
    <property type="protein sequence ID" value="CUG94415.1"/>
    <property type="molecule type" value="Genomic_DNA"/>
</dbReference>
<gene>
    <name evidence="1" type="ORF">BSAL_48070</name>
</gene>
<proteinExistence type="predicted"/>
<keyword evidence="2" id="KW-1185">Reference proteome</keyword>
<name>A0A0S4JYI1_BODSA</name>
<dbReference type="Proteomes" id="UP000051952">
    <property type="component" value="Unassembled WGS sequence"/>
</dbReference>
<dbReference type="VEuPathDB" id="TriTrypDB:BSAL_48070"/>
<evidence type="ECO:0000313" key="2">
    <source>
        <dbReference type="Proteomes" id="UP000051952"/>
    </source>
</evidence>
<reference evidence="2" key="1">
    <citation type="submission" date="2015-09" db="EMBL/GenBank/DDBJ databases">
        <authorList>
            <consortium name="Pathogen Informatics"/>
        </authorList>
    </citation>
    <scope>NUCLEOTIDE SEQUENCE [LARGE SCALE GENOMIC DNA]</scope>
    <source>
        <strain evidence="2">Lake Konstanz</strain>
    </source>
</reference>